<evidence type="ECO:0000313" key="2">
    <source>
        <dbReference type="Proteomes" id="UP001519311"/>
    </source>
</evidence>
<dbReference type="RefSeq" id="WP_245377926.1">
    <property type="nucleotide sequence ID" value="NZ_BMWJ01000017.1"/>
</dbReference>
<organism evidence="1 2">
    <name type="scientific">Streptomyces clavifer</name>
    <dbReference type="NCBI Taxonomy" id="68188"/>
    <lineage>
        <taxon>Bacteria</taxon>
        <taxon>Bacillati</taxon>
        <taxon>Actinomycetota</taxon>
        <taxon>Actinomycetes</taxon>
        <taxon>Kitasatosporales</taxon>
        <taxon>Streptomycetaceae</taxon>
        <taxon>Streptomyces</taxon>
    </lineage>
</organism>
<dbReference type="Proteomes" id="UP001519311">
    <property type="component" value="Unassembled WGS sequence"/>
</dbReference>
<dbReference type="EMBL" id="JAGINS010000002">
    <property type="protein sequence ID" value="MBP2363661.1"/>
    <property type="molecule type" value="Genomic_DNA"/>
</dbReference>
<reference evidence="1 2" key="1">
    <citation type="submission" date="2021-03" db="EMBL/GenBank/DDBJ databases">
        <title>Sequencing the genomes of 1000 actinobacteria strains.</title>
        <authorList>
            <person name="Klenk H.-P."/>
        </authorList>
    </citation>
    <scope>NUCLEOTIDE SEQUENCE [LARGE SCALE GENOMIC DNA]</scope>
    <source>
        <strain evidence="1 2">DSM 40843</strain>
    </source>
</reference>
<keyword evidence="2" id="KW-1185">Reference proteome</keyword>
<proteinExistence type="predicted"/>
<name>A0ABS4VIC0_9ACTN</name>
<protein>
    <submittedName>
        <fullName evidence="1">Uncharacterized protein</fullName>
    </submittedName>
</protein>
<accession>A0ABS4VIC0</accession>
<sequence length="141" mass="14737">MDGKFLRGAAKAQGRRIPLLAAVEHTTGLVLAQLDIGEKAGEVTRFQPLLDCSSTHQRGHRTAPGGGLGITYGLYGPVVVTGRGDPTGGYGALSPHRESHIHDVCAAVSDVRAERRTWPLVGEAAACVELMAAARCQVAAI</sequence>
<gene>
    <name evidence="1" type="ORF">JOF59_006153</name>
</gene>
<evidence type="ECO:0000313" key="1">
    <source>
        <dbReference type="EMBL" id="MBP2363661.1"/>
    </source>
</evidence>
<comment type="caution">
    <text evidence="1">The sequence shown here is derived from an EMBL/GenBank/DDBJ whole genome shotgun (WGS) entry which is preliminary data.</text>
</comment>